<dbReference type="EMBL" id="AP025943">
    <property type="protein sequence ID" value="BDL43237.1"/>
    <property type="molecule type" value="Genomic_DNA"/>
</dbReference>
<gene>
    <name evidence="1" type="ORF">Abiwalacus_08110</name>
</gene>
<dbReference type="Proteomes" id="UP001062263">
    <property type="component" value="Chromosome"/>
</dbReference>
<reference evidence="1" key="1">
    <citation type="submission" date="2022-06" db="EMBL/GenBank/DDBJ databases">
        <title>Akkermansia biwalacus sp. nov., an anaerobic mucin-degrading bacterium isolated from human intestine.</title>
        <authorList>
            <person name="Kobayashi Y."/>
            <person name="Inoue S."/>
            <person name="Kawahara T."/>
            <person name="Kohda N."/>
        </authorList>
    </citation>
    <scope>NUCLEOTIDE SEQUENCE</scope>
    <source>
        <strain evidence="1">WON2089</strain>
    </source>
</reference>
<evidence type="ECO:0000313" key="2">
    <source>
        <dbReference type="Proteomes" id="UP001062263"/>
    </source>
</evidence>
<sequence>MTPGGDSNAYMKLHSMIITGAAGLMLLGACSPSSYQTTFPEPAYVKVSANNGAYVPYPANPQGQQELVYWYESLREPLTVVAEVPPAPLVTRGPGPVILDSDNFSAKLYRDRTEVKKKDKDGKWVTSVRPTTPADQRMRNYIIASRKSR</sequence>
<name>A0ABN6QG07_9BACT</name>
<protein>
    <recommendedName>
        <fullName evidence="3">Lipoprotein</fullName>
    </recommendedName>
</protein>
<organism evidence="1 2">
    <name type="scientific">Akkermansia biwaensis</name>
    <dbReference type="NCBI Taxonomy" id="2946555"/>
    <lineage>
        <taxon>Bacteria</taxon>
        <taxon>Pseudomonadati</taxon>
        <taxon>Verrucomicrobiota</taxon>
        <taxon>Verrucomicrobiia</taxon>
        <taxon>Verrucomicrobiales</taxon>
        <taxon>Akkermansiaceae</taxon>
        <taxon>Akkermansia</taxon>
    </lineage>
</organism>
<accession>A0ABN6QG07</accession>
<evidence type="ECO:0000313" key="1">
    <source>
        <dbReference type="EMBL" id="BDL43237.1"/>
    </source>
</evidence>
<keyword evidence="2" id="KW-1185">Reference proteome</keyword>
<proteinExistence type="predicted"/>
<evidence type="ECO:0008006" key="3">
    <source>
        <dbReference type="Google" id="ProtNLM"/>
    </source>
</evidence>